<reference evidence="1 2" key="1">
    <citation type="submission" date="2020-09" db="EMBL/GenBank/DDBJ databases">
        <title>De no assembly of potato wild relative species, Solanum commersonii.</title>
        <authorList>
            <person name="Cho K."/>
        </authorList>
    </citation>
    <scope>NUCLEOTIDE SEQUENCE [LARGE SCALE GENOMIC DNA]</scope>
    <source>
        <strain evidence="1">LZ3.2</strain>
        <tissue evidence="1">Leaf</tissue>
    </source>
</reference>
<dbReference type="Proteomes" id="UP000824120">
    <property type="component" value="Chromosome 6"/>
</dbReference>
<proteinExistence type="predicted"/>
<accession>A0A9J5YKV4</accession>
<dbReference type="EMBL" id="JACXVP010000006">
    <property type="protein sequence ID" value="KAG5600629.1"/>
    <property type="molecule type" value="Genomic_DNA"/>
</dbReference>
<comment type="caution">
    <text evidence="1">The sequence shown here is derived from an EMBL/GenBank/DDBJ whole genome shotgun (WGS) entry which is preliminary data.</text>
</comment>
<organism evidence="1 2">
    <name type="scientific">Solanum commersonii</name>
    <name type="common">Commerson's wild potato</name>
    <name type="synonym">Commerson's nightshade</name>
    <dbReference type="NCBI Taxonomy" id="4109"/>
    <lineage>
        <taxon>Eukaryota</taxon>
        <taxon>Viridiplantae</taxon>
        <taxon>Streptophyta</taxon>
        <taxon>Embryophyta</taxon>
        <taxon>Tracheophyta</taxon>
        <taxon>Spermatophyta</taxon>
        <taxon>Magnoliopsida</taxon>
        <taxon>eudicotyledons</taxon>
        <taxon>Gunneridae</taxon>
        <taxon>Pentapetalae</taxon>
        <taxon>asterids</taxon>
        <taxon>lamiids</taxon>
        <taxon>Solanales</taxon>
        <taxon>Solanaceae</taxon>
        <taxon>Solanoideae</taxon>
        <taxon>Solaneae</taxon>
        <taxon>Solanum</taxon>
    </lineage>
</organism>
<gene>
    <name evidence="1" type="ORF">H5410_031999</name>
</gene>
<dbReference type="AlphaFoldDB" id="A0A9J5YKV4"/>
<dbReference type="OrthoDB" id="1283000at2759"/>
<keyword evidence="2" id="KW-1185">Reference proteome</keyword>
<sequence length="141" mass="16562">MSLKLHRSEALHYKLYTAGYRLLHYNLTRLGRLLHYKQYTVGYRLLHYNNPRWPKALHYKLYTPDLGLLHYNNPASLVLHYKLYDQACIDDIKEGIGNLFVAMAGEEKGINLNKLTIRNAEPGEILQNWTTNPSMFQPESW</sequence>
<protein>
    <submittedName>
        <fullName evidence="1">Uncharacterized protein</fullName>
    </submittedName>
</protein>
<evidence type="ECO:0000313" key="1">
    <source>
        <dbReference type="EMBL" id="KAG5600629.1"/>
    </source>
</evidence>
<name>A0A9J5YKV4_SOLCO</name>
<evidence type="ECO:0000313" key="2">
    <source>
        <dbReference type="Proteomes" id="UP000824120"/>
    </source>
</evidence>